<feature type="chain" id="PRO_5014811573" evidence="1">
    <location>
        <begin position="20"/>
        <end position="73"/>
    </location>
</feature>
<proteinExistence type="predicted"/>
<sequence length="73" mass="8265">MRCSERVCLWSVCVCVCVCTHPCPQPRKKVETFYKYTLELGFVCVSDWGTAYQRAKCAPVGVVEECVEISIEP</sequence>
<dbReference type="EMBL" id="GGFJ01014165">
    <property type="protein sequence ID" value="MBW63306.1"/>
    <property type="molecule type" value="Transcribed_RNA"/>
</dbReference>
<accession>A0A2M4CD83</accession>
<keyword evidence="1" id="KW-0732">Signal</keyword>
<dbReference type="AlphaFoldDB" id="A0A2M4CD83"/>
<evidence type="ECO:0000256" key="1">
    <source>
        <dbReference type="SAM" id="SignalP"/>
    </source>
</evidence>
<feature type="signal peptide" evidence="1">
    <location>
        <begin position="1"/>
        <end position="19"/>
    </location>
</feature>
<organism evidence="2">
    <name type="scientific">Anopheles marajoara</name>
    <dbReference type="NCBI Taxonomy" id="58244"/>
    <lineage>
        <taxon>Eukaryota</taxon>
        <taxon>Metazoa</taxon>
        <taxon>Ecdysozoa</taxon>
        <taxon>Arthropoda</taxon>
        <taxon>Hexapoda</taxon>
        <taxon>Insecta</taxon>
        <taxon>Pterygota</taxon>
        <taxon>Neoptera</taxon>
        <taxon>Endopterygota</taxon>
        <taxon>Diptera</taxon>
        <taxon>Nematocera</taxon>
        <taxon>Culicoidea</taxon>
        <taxon>Culicidae</taxon>
        <taxon>Anophelinae</taxon>
        <taxon>Anopheles</taxon>
    </lineage>
</organism>
<reference evidence="2" key="1">
    <citation type="submission" date="2018-01" db="EMBL/GenBank/DDBJ databases">
        <title>An insight into the sialome of Amazonian anophelines.</title>
        <authorList>
            <person name="Ribeiro J.M."/>
            <person name="Scarpassa V."/>
            <person name="Calvo E."/>
        </authorList>
    </citation>
    <scope>NUCLEOTIDE SEQUENCE</scope>
    <source>
        <tissue evidence="2">Salivary glands</tissue>
    </source>
</reference>
<protein>
    <submittedName>
        <fullName evidence="2">Putative secreted protein</fullName>
    </submittedName>
</protein>
<name>A0A2M4CD83_9DIPT</name>
<evidence type="ECO:0000313" key="2">
    <source>
        <dbReference type="EMBL" id="MBW63306.1"/>
    </source>
</evidence>